<dbReference type="Pfam" id="PF11181">
    <property type="entry name" value="YflT"/>
    <property type="match status" value="1"/>
</dbReference>
<evidence type="ECO:0000313" key="3">
    <source>
        <dbReference type="EMBL" id="CAB4545780.1"/>
    </source>
</evidence>
<name>A0A6J6C3B4_9ZZZZ</name>
<feature type="transmembrane region" description="Helical" evidence="1">
    <location>
        <begin position="92"/>
        <end position="117"/>
    </location>
</feature>
<evidence type="ECO:0000256" key="1">
    <source>
        <dbReference type="SAM" id="Phobius"/>
    </source>
</evidence>
<keyword evidence="1" id="KW-0472">Membrane</keyword>
<accession>A0A6J6C3B4</accession>
<keyword evidence="1" id="KW-0812">Transmembrane</keyword>
<gene>
    <name evidence="3" type="ORF">UFOPK1446_00696</name>
</gene>
<organism evidence="3">
    <name type="scientific">freshwater metagenome</name>
    <dbReference type="NCBI Taxonomy" id="449393"/>
    <lineage>
        <taxon>unclassified sequences</taxon>
        <taxon>metagenomes</taxon>
        <taxon>ecological metagenomes</taxon>
    </lineage>
</organism>
<feature type="domain" description="General stress protein 17M-like" evidence="2">
    <location>
        <begin position="14"/>
        <end position="87"/>
    </location>
</feature>
<proteinExistence type="predicted"/>
<keyword evidence="1" id="KW-1133">Transmembrane helix</keyword>
<feature type="transmembrane region" description="Helical" evidence="1">
    <location>
        <begin position="59"/>
        <end position="86"/>
    </location>
</feature>
<reference evidence="3" key="1">
    <citation type="submission" date="2020-05" db="EMBL/GenBank/DDBJ databases">
        <authorList>
            <person name="Chiriac C."/>
            <person name="Salcher M."/>
            <person name="Ghai R."/>
            <person name="Kavagutti S V."/>
        </authorList>
    </citation>
    <scope>NUCLEOTIDE SEQUENCE</scope>
</reference>
<sequence length="155" mass="16470">MSQSTPAQDNAQVVLATYGTYAQAQRAVDFLSDEKFPVQHLRIIGTDLRMIETITGRLTWARAAAGSAVAGMWFGLFITLLIGLFAGGPSQWAQLVIGGVAYGALFGLVFGVVSYAASGGRRDFISTSQTVATAYEVTCTSTRSDEAAIILNRLP</sequence>
<dbReference type="AlphaFoldDB" id="A0A6J6C3B4"/>
<evidence type="ECO:0000259" key="2">
    <source>
        <dbReference type="Pfam" id="PF11181"/>
    </source>
</evidence>
<dbReference type="InterPro" id="IPR025889">
    <property type="entry name" value="GSP17M-like_dom"/>
</dbReference>
<protein>
    <submittedName>
        <fullName evidence="3">Unannotated protein</fullName>
    </submittedName>
</protein>
<dbReference type="EMBL" id="CAEZSO010000128">
    <property type="protein sequence ID" value="CAB4545780.1"/>
    <property type="molecule type" value="Genomic_DNA"/>
</dbReference>